<comment type="caution">
    <text evidence="1">The sequence shown here is derived from an EMBL/GenBank/DDBJ whole genome shotgun (WGS) entry which is preliminary data.</text>
</comment>
<dbReference type="OrthoDB" id="674604at2759"/>
<evidence type="ECO:0000313" key="1">
    <source>
        <dbReference type="EMBL" id="ORY57913.1"/>
    </source>
</evidence>
<name>A0A1Y2DF47_9PEZI</name>
<dbReference type="GeneID" id="63773029"/>
<dbReference type="InParanoid" id="A0A1Y2DF47"/>
<organism evidence="1 2">
    <name type="scientific">Pseudomassariella vexata</name>
    <dbReference type="NCBI Taxonomy" id="1141098"/>
    <lineage>
        <taxon>Eukaryota</taxon>
        <taxon>Fungi</taxon>
        <taxon>Dikarya</taxon>
        <taxon>Ascomycota</taxon>
        <taxon>Pezizomycotina</taxon>
        <taxon>Sordariomycetes</taxon>
        <taxon>Xylariomycetidae</taxon>
        <taxon>Amphisphaeriales</taxon>
        <taxon>Pseudomassariaceae</taxon>
        <taxon>Pseudomassariella</taxon>
    </lineage>
</organism>
<dbReference type="EMBL" id="MCFJ01000018">
    <property type="protein sequence ID" value="ORY57913.1"/>
    <property type="molecule type" value="Genomic_DNA"/>
</dbReference>
<dbReference type="AlphaFoldDB" id="A0A1Y2DF47"/>
<evidence type="ECO:0000313" key="2">
    <source>
        <dbReference type="Proteomes" id="UP000193689"/>
    </source>
</evidence>
<dbReference type="RefSeq" id="XP_040711042.1">
    <property type="nucleotide sequence ID" value="XM_040856817.1"/>
</dbReference>
<proteinExistence type="predicted"/>
<reference evidence="1 2" key="1">
    <citation type="submission" date="2016-07" db="EMBL/GenBank/DDBJ databases">
        <title>Pervasive Adenine N6-methylation of Active Genes in Fungi.</title>
        <authorList>
            <consortium name="DOE Joint Genome Institute"/>
            <person name="Mondo S.J."/>
            <person name="Dannebaum R.O."/>
            <person name="Kuo R.C."/>
            <person name="Labutti K."/>
            <person name="Haridas S."/>
            <person name="Kuo A."/>
            <person name="Salamov A."/>
            <person name="Ahrendt S.R."/>
            <person name="Lipzen A."/>
            <person name="Sullivan W."/>
            <person name="Andreopoulos W.B."/>
            <person name="Clum A."/>
            <person name="Lindquist E."/>
            <person name="Daum C."/>
            <person name="Ramamoorthy G.K."/>
            <person name="Gryganskyi A."/>
            <person name="Culley D."/>
            <person name="Magnuson J.K."/>
            <person name="James T.Y."/>
            <person name="O'Malley M.A."/>
            <person name="Stajich J.E."/>
            <person name="Spatafora J.W."/>
            <person name="Visel A."/>
            <person name="Grigoriev I.V."/>
        </authorList>
    </citation>
    <scope>NUCLEOTIDE SEQUENCE [LARGE SCALE GENOMIC DNA]</scope>
    <source>
        <strain evidence="1 2">CBS 129021</strain>
    </source>
</reference>
<dbReference type="Proteomes" id="UP000193689">
    <property type="component" value="Unassembled WGS sequence"/>
</dbReference>
<protein>
    <submittedName>
        <fullName evidence="1">Uncharacterized protein</fullName>
    </submittedName>
</protein>
<keyword evidence="2" id="KW-1185">Reference proteome</keyword>
<dbReference type="PANTHER" id="PTHR10622:SF10">
    <property type="entry name" value="HET DOMAIN-CONTAINING PROTEIN"/>
    <property type="match status" value="1"/>
</dbReference>
<accession>A0A1Y2DF47</accession>
<sequence length="85" mass="9483">MPLSPSYTWSDDKVTFQDMASSTGSDKAGFKKIKMDMGRLVRPPLQSCNVPLKAALTCSRWCVDKISSTDLSKAINSMYRYPQLS</sequence>
<dbReference type="PANTHER" id="PTHR10622">
    <property type="entry name" value="HET DOMAIN-CONTAINING PROTEIN"/>
    <property type="match status" value="1"/>
</dbReference>
<gene>
    <name evidence="1" type="ORF">BCR38DRAFT_353836</name>
</gene>